<feature type="domain" description="Peptidase M1 membrane alanine aminopeptidase" evidence="4">
    <location>
        <begin position="338"/>
        <end position="476"/>
    </location>
</feature>
<dbReference type="GO" id="GO:0008270">
    <property type="term" value="F:zinc ion binding"/>
    <property type="evidence" value="ECO:0007669"/>
    <property type="project" value="InterPro"/>
</dbReference>
<feature type="binding site" evidence="2">
    <location>
        <position position="341"/>
    </location>
    <ligand>
        <name>Zn(2+)</name>
        <dbReference type="ChEBI" id="CHEBI:29105"/>
        <note>catalytic</note>
    </ligand>
</feature>
<evidence type="ECO:0000313" key="5">
    <source>
        <dbReference type="EMBL" id="MBK0378152.1"/>
    </source>
</evidence>
<evidence type="ECO:0000256" key="3">
    <source>
        <dbReference type="SAM" id="SignalP"/>
    </source>
</evidence>
<dbReference type="CDD" id="cd09603">
    <property type="entry name" value="M1_APN_like"/>
    <property type="match status" value="1"/>
</dbReference>
<accession>A0A934PR77</accession>
<protein>
    <submittedName>
        <fullName evidence="5">M1 family metallopeptidase</fullName>
    </submittedName>
</protein>
<keyword evidence="2" id="KW-0862">Zinc</keyword>
<comment type="caution">
    <text evidence="5">The sequence shown here is derived from an EMBL/GenBank/DDBJ whole genome shotgun (WGS) entry which is preliminary data.</text>
</comment>
<feature type="binding site" evidence="2">
    <location>
        <position position="364"/>
    </location>
    <ligand>
        <name>Zn(2+)</name>
        <dbReference type="ChEBI" id="CHEBI:29105"/>
        <note>catalytic</note>
    </ligand>
</feature>
<dbReference type="InterPro" id="IPR014782">
    <property type="entry name" value="Peptidase_M1_dom"/>
</dbReference>
<sequence length="554" mass="63447">MKLKLKSLSFFILGLFPLISHAQLGAKKETFTRADTLRGSITSPFRTCYDINYYHLDVKFDIPNKFISGSVLFKFTAVNNFDKLQFDLFSNLKVEKVIYKGRELPYTREFNAVFLNFPKGIAKGTKDEFTVYYSGNPTIAKHAPWDGGIVFTSDSLGKPWVATACQGMGASVWWPNKDQQADEVDSAFISISVPKGLKDVSNGRLRKVTPLKDGYTRFDWFVANPINNYDIEANIGDYAHISDSYMGEKGKLTLDYWPLSYNVAKAKKQFDANVKPMIKAFEYWFGPYPFYEDGYKLIEAPHLGMEHQSGTAYGNHYENGYLGRDLSGTGWGLKWDFIIVHESGHEWFGNNITSKDLADMWIHESFTNYSESLFIESIWGKQAGQEYVHGTRMAIQNDGPIIGEYGVNKEGSGDMYYKGGNMLNMIRTIINDDEKWRNILRGLNKTFYHQTVTHDQIVDYINKESGKNLTPVFDQYLKHRNIPTLEFMTINGKLMYRWIADVSNFNMPVRIKVNGGDYQFITPHTRFAPLKIDGATKENIQVDTFNYYIGVLMD</sequence>
<keyword evidence="6" id="KW-1185">Reference proteome</keyword>
<feature type="chain" id="PRO_5037001086" evidence="3">
    <location>
        <begin position="23"/>
        <end position="554"/>
    </location>
</feature>
<keyword evidence="3" id="KW-0732">Signal</keyword>
<feature type="binding site" evidence="2">
    <location>
        <position position="345"/>
    </location>
    <ligand>
        <name>Zn(2+)</name>
        <dbReference type="ChEBI" id="CHEBI:29105"/>
        <note>catalytic</note>
    </ligand>
</feature>
<dbReference type="InterPro" id="IPR042097">
    <property type="entry name" value="Aminopeptidase_N-like_N_sf"/>
</dbReference>
<dbReference type="AlphaFoldDB" id="A0A934PR77"/>
<reference evidence="5" key="1">
    <citation type="submission" date="2020-12" db="EMBL/GenBank/DDBJ databases">
        <title>Bacterial novel species Mucilaginibacter sp. SD-g isolated from soil.</title>
        <authorList>
            <person name="Jung H.-Y."/>
        </authorList>
    </citation>
    <scope>NUCLEOTIDE SEQUENCE</scope>
    <source>
        <strain evidence="5">SD-g</strain>
    </source>
</reference>
<comment type="cofactor">
    <cofactor evidence="2">
        <name>Zn(2+)</name>
        <dbReference type="ChEBI" id="CHEBI:29105"/>
    </cofactor>
    <text evidence="2">Binds 1 zinc ion per subunit.</text>
</comment>
<dbReference type="Gene3D" id="1.10.390.10">
    <property type="entry name" value="Neutral Protease Domain 2"/>
    <property type="match status" value="1"/>
</dbReference>
<keyword evidence="2" id="KW-0479">Metal-binding</keyword>
<dbReference type="GO" id="GO:0008237">
    <property type="term" value="F:metallopeptidase activity"/>
    <property type="evidence" value="ECO:0007669"/>
    <property type="project" value="InterPro"/>
</dbReference>
<dbReference type="EMBL" id="JAEHFW010000001">
    <property type="protein sequence ID" value="MBK0378152.1"/>
    <property type="molecule type" value="Genomic_DNA"/>
</dbReference>
<organism evidence="5 6">
    <name type="scientific">Mucilaginibacter segetis</name>
    <dbReference type="NCBI Taxonomy" id="2793071"/>
    <lineage>
        <taxon>Bacteria</taxon>
        <taxon>Pseudomonadati</taxon>
        <taxon>Bacteroidota</taxon>
        <taxon>Sphingobacteriia</taxon>
        <taxon>Sphingobacteriales</taxon>
        <taxon>Sphingobacteriaceae</taxon>
        <taxon>Mucilaginibacter</taxon>
    </lineage>
</organism>
<dbReference type="Gene3D" id="2.60.40.1730">
    <property type="entry name" value="tricorn interacting facor f3 domain"/>
    <property type="match status" value="1"/>
</dbReference>
<dbReference type="SUPFAM" id="SSF55486">
    <property type="entry name" value="Metalloproteases ('zincins'), catalytic domain"/>
    <property type="match status" value="1"/>
</dbReference>
<gene>
    <name evidence="5" type="ORF">I5M19_02475</name>
</gene>
<evidence type="ECO:0000256" key="2">
    <source>
        <dbReference type="PIRSR" id="PIRSR634015-3"/>
    </source>
</evidence>
<evidence type="ECO:0000259" key="4">
    <source>
        <dbReference type="Pfam" id="PF01433"/>
    </source>
</evidence>
<dbReference type="PANTHER" id="PTHR45726:SF3">
    <property type="entry name" value="LEUKOTRIENE A-4 HYDROLASE"/>
    <property type="match status" value="1"/>
</dbReference>
<dbReference type="InterPro" id="IPR034015">
    <property type="entry name" value="M1_LTA4H"/>
</dbReference>
<feature type="active site" description="Proton donor" evidence="1">
    <location>
        <position position="416"/>
    </location>
</feature>
<dbReference type="Proteomes" id="UP000613193">
    <property type="component" value="Unassembled WGS sequence"/>
</dbReference>
<dbReference type="PANTHER" id="PTHR45726">
    <property type="entry name" value="LEUKOTRIENE A-4 HYDROLASE"/>
    <property type="match status" value="1"/>
</dbReference>
<proteinExistence type="predicted"/>
<feature type="signal peptide" evidence="3">
    <location>
        <begin position="1"/>
        <end position="22"/>
    </location>
</feature>
<evidence type="ECO:0000256" key="1">
    <source>
        <dbReference type="PIRSR" id="PIRSR634015-1"/>
    </source>
</evidence>
<name>A0A934PR77_9SPHI</name>
<dbReference type="SUPFAM" id="SSF63737">
    <property type="entry name" value="Leukotriene A4 hydrolase N-terminal domain"/>
    <property type="match status" value="1"/>
</dbReference>
<dbReference type="Pfam" id="PF01433">
    <property type="entry name" value="Peptidase_M1"/>
    <property type="match status" value="1"/>
</dbReference>
<feature type="active site" description="Proton acceptor" evidence="1">
    <location>
        <position position="342"/>
    </location>
</feature>
<evidence type="ECO:0000313" key="6">
    <source>
        <dbReference type="Proteomes" id="UP000613193"/>
    </source>
</evidence>
<dbReference type="InterPro" id="IPR027268">
    <property type="entry name" value="Peptidase_M4/M1_CTD_sf"/>
</dbReference>
<dbReference type="RefSeq" id="WP_200063684.1">
    <property type="nucleotide sequence ID" value="NZ_JAEHFW010000001.1"/>
</dbReference>